<dbReference type="Gene3D" id="3.40.50.2000">
    <property type="entry name" value="Glycogen Phosphorylase B"/>
    <property type="match status" value="2"/>
</dbReference>
<gene>
    <name evidence="2" type="ORF">P7D78_01245</name>
</gene>
<protein>
    <submittedName>
        <fullName evidence="2">Glycosyltransferase family 4 protein</fullName>
    </submittedName>
</protein>
<dbReference type="EMBL" id="JARPXM010000001">
    <property type="protein sequence ID" value="MDT2536736.1"/>
    <property type="molecule type" value="Genomic_DNA"/>
</dbReference>
<reference evidence="2" key="1">
    <citation type="submission" date="2023-03" db="EMBL/GenBank/DDBJ databases">
        <authorList>
            <person name="Shen W."/>
            <person name="Cai J."/>
        </authorList>
    </citation>
    <scope>NUCLEOTIDE SEQUENCE</scope>
    <source>
        <strain evidence="2">B646-2</strain>
    </source>
</reference>
<dbReference type="CDD" id="cd03801">
    <property type="entry name" value="GT4_PimA-like"/>
    <property type="match status" value="1"/>
</dbReference>
<proteinExistence type="predicted"/>
<organism evidence="2 3">
    <name type="scientific">Enterococcus raffinosus</name>
    <dbReference type="NCBI Taxonomy" id="71452"/>
    <lineage>
        <taxon>Bacteria</taxon>
        <taxon>Bacillati</taxon>
        <taxon>Bacillota</taxon>
        <taxon>Bacilli</taxon>
        <taxon>Lactobacillales</taxon>
        <taxon>Enterococcaceae</taxon>
        <taxon>Enterococcus</taxon>
    </lineage>
</organism>
<comment type="caution">
    <text evidence="2">The sequence shown here is derived from an EMBL/GenBank/DDBJ whole genome shotgun (WGS) entry which is preliminary data.</text>
</comment>
<dbReference type="PANTHER" id="PTHR12526:SF630">
    <property type="entry name" value="GLYCOSYLTRANSFERASE"/>
    <property type="match status" value="1"/>
</dbReference>
<dbReference type="Proteomes" id="UP001249240">
    <property type="component" value="Unassembled WGS sequence"/>
</dbReference>
<dbReference type="Pfam" id="PF00534">
    <property type="entry name" value="Glycos_transf_1"/>
    <property type="match status" value="1"/>
</dbReference>
<dbReference type="PANTHER" id="PTHR12526">
    <property type="entry name" value="GLYCOSYLTRANSFERASE"/>
    <property type="match status" value="1"/>
</dbReference>
<dbReference type="SUPFAM" id="SSF53756">
    <property type="entry name" value="UDP-Glycosyltransferase/glycogen phosphorylase"/>
    <property type="match status" value="1"/>
</dbReference>
<sequence>MAKIIMIGPESTGKGGISTVIRNFRQYFPTDHNWQLQYVFSWNEKHKLRYALRSFQQLLIAAHTQKLAIVHFHVSQDASFYRKALLLRAVKKETKTIFHMHAPNFDQFYEKASTKQKNYIRRVLDKVDIIVALGEEWANYYRTLTTTTVIVINNAVFVPEKSSYHPQSMNILTFGRVCERKGSHDIITLAKRIQEQLPKVRFHLYGDSDQTTPAILRRLEESGCTNVEIHGWTSDQQELLKDCGLHLLPSYHEGIPMAVLETMAAGIPNLATDVGGISQVITDRENGFLVVPGAIDEMEERLLSFFSDDKLRKELSEQAKQKIEAQFSLDAYIANWESLYDSLSRG</sequence>
<dbReference type="InterPro" id="IPR001296">
    <property type="entry name" value="Glyco_trans_1"/>
</dbReference>
<dbReference type="GeneID" id="67042016"/>
<dbReference type="GO" id="GO:0016757">
    <property type="term" value="F:glycosyltransferase activity"/>
    <property type="evidence" value="ECO:0007669"/>
    <property type="project" value="InterPro"/>
</dbReference>
<dbReference type="AlphaFoldDB" id="A0AAW8SRR3"/>
<evidence type="ECO:0000259" key="1">
    <source>
        <dbReference type="Pfam" id="PF00534"/>
    </source>
</evidence>
<evidence type="ECO:0000313" key="3">
    <source>
        <dbReference type="Proteomes" id="UP001249240"/>
    </source>
</evidence>
<dbReference type="RefSeq" id="WP_028020234.1">
    <property type="nucleotide sequence ID" value="NZ_CABLCA010000004.1"/>
</dbReference>
<feature type="domain" description="Glycosyl transferase family 1" evidence="1">
    <location>
        <begin position="171"/>
        <end position="321"/>
    </location>
</feature>
<accession>A0AAW8SRR3</accession>
<evidence type="ECO:0000313" key="2">
    <source>
        <dbReference type="EMBL" id="MDT2536736.1"/>
    </source>
</evidence>
<name>A0AAW8SRR3_9ENTE</name>